<evidence type="ECO:0000313" key="1">
    <source>
        <dbReference type="EMBL" id="KAG0412545.1"/>
    </source>
</evidence>
<name>A0AC60NZF7_IXOPE</name>
<feature type="non-terminal residue" evidence="1">
    <location>
        <position position="106"/>
    </location>
</feature>
<gene>
    <name evidence="1" type="ORF">HPB47_010304</name>
</gene>
<dbReference type="EMBL" id="JABSTQ010011338">
    <property type="protein sequence ID" value="KAG0412545.1"/>
    <property type="molecule type" value="Genomic_DNA"/>
</dbReference>
<comment type="caution">
    <text evidence="1">The sequence shown here is derived from an EMBL/GenBank/DDBJ whole genome shotgun (WGS) entry which is preliminary data.</text>
</comment>
<proteinExistence type="predicted"/>
<sequence length="106" mass="11401">ANPGEFHQRGEPSRCATHPDYVPSVLNTVLNIPVAGARDHGPSGVPALQDCDHSRSPSPQTDWSRDEEMHAAAGPSGVPVLQDCDHSRCPSPETDWSQDEERHAAA</sequence>
<reference evidence="1 2" key="1">
    <citation type="journal article" date="2020" name="Cell">
        <title>Large-Scale Comparative Analyses of Tick Genomes Elucidate Their Genetic Diversity and Vector Capacities.</title>
        <authorList>
            <consortium name="Tick Genome and Microbiome Consortium (TIGMIC)"/>
            <person name="Jia N."/>
            <person name="Wang J."/>
            <person name="Shi W."/>
            <person name="Du L."/>
            <person name="Sun Y."/>
            <person name="Zhan W."/>
            <person name="Jiang J.F."/>
            <person name="Wang Q."/>
            <person name="Zhang B."/>
            <person name="Ji P."/>
            <person name="Bell-Sakyi L."/>
            <person name="Cui X.M."/>
            <person name="Yuan T.T."/>
            <person name="Jiang B.G."/>
            <person name="Yang W.F."/>
            <person name="Lam T.T."/>
            <person name="Chang Q.C."/>
            <person name="Ding S.J."/>
            <person name="Wang X.J."/>
            <person name="Zhu J.G."/>
            <person name="Ruan X.D."/>
            <person name="Zhao L."/>
            <person name="Wei J.T."/>
            <person name="Ye R.Z."/>
            <person name="Que T.C."/>
            <person name="Du C.H."/>
            <person name="Zhou Y.H."/>
            <person name="Cheng J.X."/>
            <person name="Dai P.F."/>
            <person name="Guo W.B."/>
            <person name="Han X.H."/>
            <person name="Huang E.J."/>
            <person name="Li L.F."/>
            <person name="Wei W."/>
            <person name="Gao Y.C."/>
            <person name="Liu J.Z."/>
            <person name="Shao H.Z."/>
            <person name="Wang X."/>
            <person name="Wang C.C."/>
            <person name="Yang T.C."/>
            <person name="Huo Q.B."/>
            <person name="Li W."/>
            <person name="Chen H.Y."/>
            <person name="Chen S.E."/>
            <person name="Zhou L.G."/>
            <person name="Ni X.B."/>
            <person name="Tian J.H."/>
            <person name="Sheng Y."/>
            <person name="Liu T."/>
            <person name="Pan Y.S."/>
            <person name="Xia L.Y."/>
            <person name="Li J."/>
            <person name="Zhao F."/>
            <person name="Cao W.C."/>
        </authorList>
    </citation>
    <scope>NUCLEOTIDE SEQUENCE [LARGE SCALE GENOMIC DNA]</scope>
    <source>
        <strain evidence="1">Iper-2018</strain>
    </source>
</reference>
<feature type="non-terminal residue" evidence="1">
    <location>
        <position position="1"/>
    </location>
</feature>
<accession>A0AC60NZF7</accession>
<keyword evidence="2" id="KW-1185">Reference proteome</keyword>
<protein>
    <submittedName>
        <fullName evidence="1">Uncharacterized protein</fullName>
    </submittedName>
</protein>
<evidence type="ECO:0000313" key="2">
    <source>
        <dbReference type="Proteomes" id="UP000805193"/>
    </source>
</evidence>
<dbReference type="Proteomes" id="UP000805193">
    <property type="component" value="Unassembled WGS sequence"/>
</dbReference>
<organism evidence="1 2">
    <name type="scientific">Ixodes persulcatus</name>
    <name type="common">Taiga tick</name>
    <dbReference type="NCBI Taxonomy" id="34615"/>
    <lineage>
        <taxon>Eukaryota</taxon>
        <taxon>Metazoa</taxon>
        <taxon>Ecdysozoa</taxon>
        <taxon>Arthropoda</taxon>
        <taxon>Chelicerata</taxon>
        <taxon>Arachnida</taxon>
        <taxon>Acari</taxon>
        <taxon>Parasitiformes</taxon>
        <taxon>Ixodida</taxon>
        <taxon>Ixodoidea</taxon>
        <taxon>Ixodidae</taxon>
        <taxon>Ixodinae</taxon>
        <taxon>Ixodes</taxon>
    </lineage>
</organism>